<organism evidence="2 3">
    <name type="scientific">Endocarpon pusillum</name>
    <dbReference type="NCBI Taxonomy" id="364733"/>
    <lineage>
        <taxon>Eukaryota</taxon>
        <taxon>Fungi</taxon>
        <taxon>Dikarya</taxon>
        <taxon>Ascomycota</taxon>
        <taxon>Pezizomycotina</taxon>
        <taxon>Eurotiomycetes</taxon>
        <taxon>Chaetothyriomycetidae</taxon>
        <taxon>Verrucariales</taxon>
        <taxon>Verrucariaceae</taxon>
        <taxon>Endocarpon</taxon>
    </lineage>
</organism>
<keyword evidence="3" id="KW-1185">Reference proteome</keyword>
<evidence type="ECO:0000313" key="3">
    <source>
        <dbReference type="Proteomes" id="UP000606974"/>
    </source>
</evidence>
<dbReference type="EMBL" id="JAACFV010000028">
    <property type="protein sequence ID" value="KAF7510590.1"/>
    <property type="molecule type" value="Genomic_DNA"/>
</dbReference>
<feature type="compositionally biased region" description="Low complexity" evidence="1">
    <location>
        <begin position="225"/>
        <end position="234"/>
    </location>
</feature>
<dbReference type="AlphaFoldDB" id="A0A8H7ASZ3"/>
<feature type="compositionally biased region" description="Basic and acidic residues" evidence="1">
    <location>
        <begin position="188"/>
        <end position="201"/>
    </location>
</feature>
<evidence type="ECO:0000313" key="2">
    <source>
        <dbReference type="EMBL" id="KAF7510590.1"/>
    </source>
</evidence>
<feature type="compositionally biased region" description="Basic and acidic residues" evidence="1">
    <location>
        <begin position="1"/>
        <end position="15"/>
    </location>
</feature>
<reference evidence="2" key="1">
    <citation type="submission" date="2020-02" db="EMBL/GenBank/DDBJ databases">
        <authorList>
            <person name="Palmer J.M."/>
        </authorList>
    </citation>
    <scope>NUCLEOTIDE SEQUENCE</scope>
    <source>
        <strain evidence="2">EPUS1.4</strain>
        <tissue evidence="2">Thallus</tissue>
    </source>
</reference>
<dbReference type="OrthoDB" id="418495at2759"/>
<proteinExistence type="predicted"/>
<name>A0A8H7ASZ3_9EURO</name>
<protein>
    <submittedName>
        <fullName evidence="2">Uncharacterized protein</fullName>
    </submittedName>
</protein>
<feature type="compositionally biased region" description="Low complexity" evidence="1">
    <location>
        <begin position="467"/>
        <end position="476"/>
    </location>
</feature>
<gene>
    <name evidence="2" type="ORF">GJ744_006202</name>
</gene>
<feature type="compositionally biased region" description="Polar residues" evidence="1">
    <location>
        <begin position="509"/>
        <end position="518"/>
    </location>
</feature>
<feature type="compositionally biased region" description="Basic and acidic residues" evidence="1">
    <location>
        <begin position="426"/>
        <end position="437"/>
    </location>
</feature>
<feature type="compositionally biased region" description="Polar residues" evidence="1">
    <location>
        <begin position="276"/>
        <end position="298"/>
    </location>
</feature>
<feature type="compositionally biased region" description="Basic and acidic residues" evidence="1">
    <location>
        <begin position="150"/>
        <end position="172"/>
    </location>
</feature>
<comment type="caution">
    <text evidence="2">The sequence shown here is derived from an EMBL/GenBank/DDBJ whole genome shotgun (WGS) entry which is preliminary data.</text>
</comment>
<feature type="region of interest" description="Disordered" evidence="1">
    <location>
        <begin position="139"/>
        <end position="540"/>
    </location>
</feature>
<feature type="compositionally biased region" description="Polar residues" evidence="1">
    <location>
        <begin position="72"/>
        <end position="89"/>
    </location>
</feature>
<feature type="compositionally biased region" description="Polar residues" evidence="1">
    <location>
        <begin position="38"/>
        <end position="65"/>
    </location>
</feature>
<sequence>MSEVNGVKEVKEEKGSWGAPAESYQENPTGFSLRRPSDTITRAPLSNGNNGLYANRKSAQNSHPSQPLPMSESDSLLNLYTDSGASNPNVALPKDEDQIPENMYRLEDHDPDIEKWIHRDKLARIENEELQAAGFHLATQRATSTRRRGQSRDRLGEETARIEQNEHWASKRVEKRPRVSSMTNGRAESPESRDWDLRTPEEIAATDSARSTKTYGFPTVRKSGSKIPILTSSPLPIPSERIDRDTPIPRKRNFSGSIEDDENFGSPRIRTRGISVGSQNLADETDVNNSTPASTDVTRSIVRSAEATPPAVTNPGGKDVTTTTPSPPSATRKVTPAGTRKTSNTHKPRVPSNSHNASPLQHPPTRTTDPDRPRTAINRPEGEAPWLATMYKPDPRLPQDQQIIPTHAKKQQQQQQQQTDKNGFPHVDHDREGEKRPSLSQPSPSPPAPGAEKGSDPNAWPLKPIGRIRSSSTSRPGTGGSGNGGYSTMPKVISSPLNSPPVGAVGSPGLSSVPQSLRRSPPPGELDKKKERGCGCCVVM</sequence>
<dbReference type="Proteomes" id="UP000606974">
    <property type="component" value="Unassembled WGS sequence"/>
</dbReference>
<accession>A0A8H7ASZ3</accession>
<evidence type="ECO:0000256" key="1">
    <source>
        <dbReference type="SAM" id="MobiDB-lite"/>
    </source>
</evidence>
<feature type="region of interest" description="Disordered" evidence="1">
    <location>
        <begin position="1"/>
        <end position="99"/>
    </location>
</feature>